<dbReference type="OrthoDB" id="1716611at2759"/>
<dbReference type="InterPro" id="IPR055241">
    <property type="entry name" value="Armadillo_rpt_dom"/>
</dbReference>
<dbReference type="AlphaFoldDB" id="A0A251VL73"/>
<proteinExistence type="predicted"/>
<dbReference type="Gramene" id="mRNA:HanXRQr2_Chr11g0516121">
    <property type="protein sequence ID" value="mRNA:HanXRQr2_Chr11g0516121"/>
    <property type="gene ID" value="HanXRQr2_Chr11g0516121"/>
</dbReference>
<evidence type="ECO:0000313" key="4">
    <source>
        <dbReference type="Proteomes" id="UP000215914"/>
    </source>
</evidence>
<reference evidence="3" key="2">
    <citation type="submission" date="2017-02" db="EMBL/GenBank/DDBJ databases">
        <title>Sunflower complete genome.</title>
        <authorList>
            <person name="Langlade N."/>
            <person name="Munos S."/>
        </authorList>
    </citation>
    <scope>NUCLEOTIDE SEQUENCE [LARGE SCALE GENOMIC DNA]</scope>
    <source>
        <tissue evidence="3">Leaves</tissue>
    </source>
</reference>
<evidence type="ECO:0000259" key="1">
    <source>
        <dbReference type="Pfam" id="PF22915"/>
    </source>
</evidence>
<organism evidence="3 4">
    <name type="scientific">Helianthus annuus</name>
    <name type="common">Common sunflower</name>
    <dbReference type="NCBI Taxonomy" id="4232"/>
    <lineage>
        <taxon>Eukaryota</taxon>
        <taxon>Viridiplantae</taxon>
        <taxon>Streptophyta</taxon>
        <taxon>Embryophyta</taxon>
        <taxon>Tracheophyta</taxon>
        <taxon>Spermatophyta</taxon>
        <taxon>Magnoliopsida</taxon>
        <taxon>eudicotyledons</taxon>
        <taxon>Gunneridae</taxon>
        <taxon>Pentapetalae</taxon>
        <taxon>asterids</taxon>
        <taxon>campanulids</taxon>
        <taxon>Asterales</taxon>
        <taxon>Asteraceae</taxon>
        <taxon>Asteroideae</taxon>
        <taxon>Heliantheae alliance</taxon>
        <taxon>Heliantheae</taxon>
        <taxon>Helianthus</taxon>
    </lineage>
</organism>
<evidence type="ECO:0000313" key="3">
    <source>
        <dbReference type="EMBL" id="OTG35873.1"/>
    </source>
</evidence>
<name>A0A251VL73_HELAN</name>
<protein>
    <recommendedName>
        <fullName evidence="1">Armadillo-like repeats domain-containing protein</fullName>
    </recommendedName>
</protein>
<dbReference type="PANTHER" id="PTHR36793:SF1">
    <property type="entry name" value="RIBOSOMAL RNA SMALL SUBUNIT METHYLTRANSFERASE J"/>
    <property type="match status" value="1"/>
</dbReference>
<dbReference type="Pfam" id="PF22915">
    <property type="entry name" value="ARMH5"/>
    <property type="match status" value="1"/>
</dbReference>
<reference evidence="2" key="3">
    <citation type="submission" date="2020-06" db="EMBL/GenBank/DDBJ databases">
        <title>Helianthus annuus Genome sequencing and assembly Release 2.</title>
        <authorList>
            <person name="Gouzy J."/>
            <person name="Langlade N."/>
            <person name="Munos S."/>
        </authorList>
    </citation>
    <scope>NUCLEOTIDE SEQUENCE</scope>
    <source>
        <tissue evidence="2">Leaves</tissue>
    </source>
</reference>
<feature type="domain" description="Armadillo-like repeats" evidence="1">
    <location>
        <begin position="20"/>
        <end position="111"/>
    </location>
</feature>
<gene>
    <name evidence="3" type="ORF">HannXRQ_Chr01g0001451</name>
    <name evidence="2" type="ORF">HanXRQr2_Chr11g0516121</name>
</gene>
<dbReference type="STRING" id="4232.A0A251VL73"/>
<keyword evidence="4" id="KW-1185">Reference proteome</keyword>
<accession>A0A251VL73</accession>
<dbReference type="InParanoid" id="A0A251VL73"/>
<evidence type="ECO:0000313" key="2">
    <source>
        <dbReference type="EMBL" id="KAF5784144.1"/>
    </source>
</evidence>
<reference evidence="2 4" key="1">
    <citation type="journal article" date="2017" name="Nature">
        <title>The sunflower genome provides insights into oil metabolism, flowering and Asterid evolution.</title>
        <authorList>
            <person name="Badouin H."/>
            <person name="Gouzy J."/>
            <person name="Grassa C.J."/>
            <person name="Murat F."/>
            <person name="Staton S.E."/>
            <person name="Cottret L."/>
            <person name="Lelandais-Briere C."/>
            <person name="Owens G.L."/>
            <person name="Carrere S."/>
            <person name="Mayjonade B."/>
            <person name="Legrand L."/>
            <person name="Gill N."/>
            <person name="Kane N.C."/>
            <person name="Bowers J.E."/>
            <person name="Hubner S."/>
            <person name="Bellec A."/>
            <person name="Berard A."/>
            <person name="Berges H."/>
            <person name="Blanchet N."/>
            <person name="Boniface M.C."/>
            <person name="Brunel D."/>
            <person name="Catrice O."/>
            <person name="Chaidir N."/>
            <person name="Claudel C."/>
            <person name="Donnadieu C."/>
            <person name="Faraut T."/>
            <person name="Fievet G."/>
            <person name="Helmstetter N."/>
            <person name="King M."/>
            <person name="Knapp S.J."/>
            <person name="Lai Z."/>
            <person name="Le Paslier M.C."/>
            <person name="Lippi Y."/>
            <person name="Lorenzon L."/>
            <person name="Mandel J.R."/>
            <person name="Marage G."/>
            <person name="Marchand G."/>
            <person name="Marquand E."/>
            <person name="Bret-Mestries E."/>
            <person name="Morien E."/>
            <person name="Nambeesan S."/>
            <person name="Nguyen T."/>
            <person name="Pegot-Espagnet P."/>
            <person name="Pouilly N."/>
            <person name="Raftis F."/>
            <person name="Sallet E."/>
            <person name="Schiex T."/>
            <person name="Thomas J."/>
            <person name="Vandecasteele C."/>
            <person name="Vares D."/>
            <person name="Vear F."/>
            <person name="Vautrin S."/>
            <person name="Crespi M."/>
            <person name="Mangin B."/>
            <person name="Burke J.M."/>
            <person name="Salse J."/>
            <person name="Munos S."/>
            <person name="Vincourt P."/>
            <person name="Rieseberg L.H."/>
            <person name="Langlade N.B."/>
        </authorList>
    </citation>
    <scope>NUCLEOTIDE SEQUENCE [LARGE SCALE GENOMIC DNA]</scope>
    <source>
        <strain evidence="4">cv. SF193</strain>
        <tissue evidence="2">Leaves</tissue>
    </source>
</reference>
<dbReference type="EMBL" id="MNCJ02000326">
    <property type="protein sequence ID" value="KAF5784144.1"/>
    <property type="molecule type" value="Genomic_DNA"/>
</dbReference>
<dbReference type="EMBL" id="CM007890">
    <property type="protein sequence ID" value="OTG35873.1"/>
    <property type="molecule type" value="Genomic_DNA"/>
</dbReference>
<dbReference type="Proteomes" id="UP000215914">
    <property type="component" value="Chromosome 1"/>
</dbReference>
<sequence length="125" mass="14336">MVVGMGEVGKEFFRHQGYKSGFSTGEILRKYSRYALNEKSFNPQLVTALFQLKKATMLDDSQVTEILNDISRRIVKDYGPVVMDTSGYSEIGLRRKLAVQALFGKIYYLSEVRLIKVIFSYICIF</sequence>
<dbReference type="PANTHER" id="PTHR36793">
    <property type="entry name" value="RIBOSOMAL RNA SMALL SUBUNIT METHYLTRANSFERASE J"/>
    <property type="match status" value="1"/>
</dbReference>